<dbReference type="Proteomes" id="UP000322976">
    <property type="component" value="Unassembled WGS sequence"/>
</dbReference>
<dbReference type="PANTHER" id="PTHR43808">
    <property type="entry name" value="ACETYLORNITHINE DEACETYLASE"/>
    <property type="match status" value="1"/>
</dbReference>
<dbReference type="NCBIfam" id="NF005591">
    <property type="entry name" value="PRK07318.1"/>
    <property type="match status" value="1"/>
</dbReference>
<dbReference type="AlphaFoldDB" id="A0A5D8Q925"/>
<sequence length="470" mass="51901">MDNAKELISKKIDELRDRLVEATQEIVRVKSVLGPAEPGKPFGEGPAKAIETALKISEELGFKTKNVDNYVGYAEYGEGKEMVGVLGHLDVVPEGDGWTYPPYGAEIHDDRIYGRGTIDDKGPTMAALFGLKAIKELGLPISKRVRILFGSNEESGSNEIEYYLEHDEAPTIGFTPDANFTVIYAEKGITLFDVVMRFDKKPTSGIKIVKITGGEVKNMVPRLARAVLHVDDESLKKSVIEAVEDYRKEKNVDLSCEDNGDGLTIVSTGVAAHGATPEQGKNAIMQLFMFLDTLDLGDTDVKKFIHFFAENVGMETNGKKFGVYLKDETGELTFNIGTVSVDENEGRLGLNIRYPVTYTYDDFIKPFNKKLEGTGIVIENMVAQNPLYFPKDHPLIQTLSKVYHEVTGNEPVLLAIGGGTYAKEMKNMVAFGPNFPGQPELDHQTDEYIAIDHLVQLAKIYGSAIYELAK</sequence>
<evidence type="ECO:0000256" key="8">
    <source>
        <dbReference type="ARBA" id="ARBA00023049"/>
    </source>
</evidence>
<keyword evidence="4" id="KW-0479">Metal-binding</keyword>
<dbReference type="EMBL" id="VTPS01000019">
    <property type="protein sequence ID" value="TZE81021.1"/>
    <property type="molecule type" value="Genomic_DNA"/>
</dbReference>
<comment type="caution">
    <text evidence="11">The sequence shown here is derived from an EMBL/GenBank/DDBJ whole genome shotgun (WGS) entry which is preliminary data.</text>
</comment>
<keyword evidence="3" id="KW-0645">Protease</keyword>
<evidence type="ECO:0000313" key="11">
    <source>
        <dbReference type="EMBL" id="TZE81021.1"/>
    </source>
</evidence>
<gene>
    <name evidence="11" type="primary">pepV</name>
    <name evidence="11" type="ORF">FWJ32_10995</name>
</gene>
<protein>
    <submittedName>
        <fullName evidence="11">Dipeptidase PepV</fullName>
    </submittedName>
</protein>
<dbReference type="PANTHER" id="PTHR43808:SF31">
    <property type="entry name" value="N-ACETYL-L-CITRULLINE DEACETYLASE"/>
    <property type="match status" value="1"/>
</dbReference>
<dbReference type="SUPFAM" id="SSF55031">
    <property type="entry name" value="Bacterial exopeptidase dimerisation domain"/>
    <property type="match status" value="1"/>
</dbReference>
<dbReference type="SUPFAM" id="SSF53187">
    <property type="entry name" value="Zn-dependent exopeptidases"/>
    <property type="match status" value="1"/>
</dbReference>
<comment type="similarity">
    <text evidence="2">Belongs to the peptidase M20A family.</text>
</comment>
<dbReference type="InterPro" id="IPR011650">
    <property type="entry name" value="Peptidase_M20_dimer"/>
</dbReference>
<evidence type="ECO:0000256" key="4">
    <source>
        <dbReference type="ARBA" id="ARBA00022723"/>
    </source>
</evidence>
<dbReference type="Gene3D" id="3.40.630.10">
    <property type="entry name" value="Zn peptidases"/>
    <property type="match status" value="1"/>
</dbReference>
<evidence type="ECO:0000256" key="5">
    <source>
        <dbReference type="ARBA" id="ARBA00022801"/>
    </source>
</evidence>
<keyword evidence="8" id="KW-0482">Metalloprotease</keyword>
<dbReference type="InterPro" id="IPR036264">
    <property type="entry name" value="Bact_exopeptidase_dim_dom"/>
</dbReference>
<evidence type="ECO:0000256" key="2">
    <source>
        <dbReference type="ARBA" id="ARBA00006247"/>
    </source>
</evidence>
<dbReference type="InterPro" id="IPR010964">
    <property type="entry name" value="M20A_pepV-rel"/>
</dbReference>
<dbReference type="Pfam" id="PF07687">
    <property type="entry name" value="M20_dimer"/>
    <property type="match status" value="1"/>
</dbReference>
<evidence type="ECO:0000256" key="1">
    <source>
        <dbReference type="ARBA" id="ARBA00001947"/>
    </source>
</evidence>
<keyword evidence="7" id="KW-0224">Dipeptidase</keyword>
<accession>A0A5D8Q925</accession>
<dbReference type="Pfam" id="PF01546">
    <property type="entry name" value="Peptidase_M20"/>
    <property type="match status" value="1"/>
</dbReference>
<dbReference type="Gene3D" id="3.30.70.360">
    <property type="match status" value="2"/>
</dbReference>
<keyword evidence="6" id="KW-0862">Zinc</keyword>
<dbReference type="InterPro" id="IPR050072">
    <property type="entry name" value="Peptidase_M20A"/>
</dbReference>
<evidence type="ECO:0000256" key="9">
    <source>
        <dbReference type="SAM" id="Coils"/>
    </source>
</evidence>
<dbReference type="GO" id="GO:0008777">
    <property type="term" value="F:acetylornithine deacetylase activity"/>
    <property type="evidence" value="ECO:0007669"/>
    <property type="project" value="TreeGrafter"/>
</dbReference>
<dbReference type="GO" id="GO:0008237">
    <property type="term" value="F:metallopeptidase activity"/>
    <property type="evidence" value="ECO:0007669"/>
    <property type="project" value="UniProtKB-KW"/>
</dbReference>
<evidence type="ECO:0000313" key="12">
    <source>
        <dbReference type="Proteomes" id="UP000322976"/>
    </source>
</evidence>
<dbReference type="NCBIfam" id="TIGR01887">
    <property type="entry name" value="dipeptidaselike"/>
    <property type="match status" value="1"/>
</dbReference>
<dbReference type="GO" id="GO:0008270">
    <property type="term" value="F:zinc ion binding"/>
    <property type="evidence" value="ECO:0007669"/>
    <property type="project" value="InterPro"/>
</dbReference>
<organism evidence="11 12">
    <name type="scientific">Calorimonas adulescens</name>
    <dbReference type="NCBI Taxonomy" id="2606906"/>
    <lineage>
        <taxon>Bacteria</taxon>
        <taxon>Bacillati</taxon>
        <taxon>Bacillota</taxon>
        <taxon>Clostridia</taxon>
        <taxon>Thermoanaerobacterales</taxon>
        <taxon>Thermoanaerobacteraceae</taxon>
        <taxon>Calorimonas</taxon>
    </lineage>
</organism>
<evidence type="ECO:0000256" key="7">
    <source>
        <dbReference type="ARBA" id="ARBA00022997"/>
    </source>
</evidence>
<feature type="domain" description="Peptidase M20 dimerisation" evidence="10">
    <location>
        <begin position="262"/>
        <end position="340"/>
    </location>
</feature>
<evidence type="ECO:0000256" key="6">
    <source>
        <dbReference type="ARBA" id="ARBA00022833"/>
    </source>
</evidence>
<keyword evidence="12" id="KW-1185">Reference proteome</keyword>
<dbReference type="CDD" id="cd03888">
    <property type="entry name" value="M20_PepV"/>
    <property type="match status" value="1"/>
</dbReference>
<dbReference type="GO" id="GO:0006508">
    <property type="term" value="P:proteolysis"/>
    <property type="evidence" value="ECO:0007669"/>
    <property type="project" value="UniProtKB-KW"/>
</dbReference>
<keyword evidence="5" id="KW-0378">Hydrolase</keyword>
<keyword evidence="9" id="KW-0175">Coiled coil</keyword>
<dbReference type="InterPro" id="IPR002933">
    <property type="entry name" value="Peptidase_M20"/>
</dbReference>
<reference evidence="11 12" key="1">
    <citation type="submission" date="2019-08" db="EMBL/GenBank/DDBJ databases">
        <title>Calorimonas adulescens gen. nov., sp. nov., an anaerobic thermophilic bacterium from Sakhalin hot spring.</title>
        <authorList>
            <person name="Khomyakova M.A."/>
            <person name="Merkel A.Y."/>
            <person name="Novikov A."/>
            <person name="Bonch-Osmolovskaya E.A."/>
            <person name="Slobodkin A.I."/>
        </authorList>
    </citation>
    <scope>NUCLEOTIDE SEQUENCE [LARGE SCALE GENOMIC DNA]</scope>
    <source>
        <strain evidence="11 12">A05MB</strain>
    </source>
</reference>
<proteinExistence type="inferred from homology"/>
<dbReference type="PROSITE" id="PS00759">
    <property type="entry name" value="ARGE_DAPE_CPG2_2"/>
    <property type="match status" value="1"/>
</dbReference>
<dbReference type="RefSeq" id="WP_149546001.1">
    <property type="nucleotide sequence ID" value="NZ_VTPS01000019.1"/>
</dbReference>
<evidence type="ECO:0000256" key="3">
    <source>
        <dbReference type="ARBA" id="ARBA00022670"/>
    </source>
</evidence>
<evidence type="ECO:0000259" key="10">
    <source>
        <dbReference type="Pfam" id="PF07687"/>
    </source>
</evidence>
<dbReference type="InterPro" id="IPR001261">
    <property type="entry name" value="ArgE/DapE_CS"/>
</dbReference>
<dbReference type="PROSITE" id="PS00758">
    <property type="entry name" value="ARGE_DAPE_CPG2_1"/>
    <property type="match status" value="1"/>
</dbReference>
<feature type="coiled-coil region" evidence="9">
    <location>
        <begin position="5"/>
        <end position="32"/>
    </location>
</feature>
<comment type="cofactor">
    <cofactor evidence="1">
        <name>Zn(2+)</name>
        <dbReference type="ChEBI" id="CHEBI:29105"/>
    </cofactor>
</comment>
<name>A0A5D8Q925_9THEO</name>
<dbReference type="GO" id="GO:0006526">
    <property type="term" value="P:L-arginine biosynthetic process"/>
    <property type="evidence" value="ECO:0007669"/>
    <property type="project" value="TreeGrafter"/>
</dbReference>
<dbReference type="GO" id="GO:0016805">
    <property type="term" value="F:dipeptidase activity"/>
    <property type="evidence" value="ECO:0007669"/>
    <property type="project" value="UniProtKB-KW"/>
</dbReference>